<protein>
    <submittedName>
        <fullName evidence="2">Uncharacterized protein</fullName>
    </submittedName>
</protein>
<evidence type="ECO:0000256" key="1">
    <source>
        <dbReference type="SAM" id="Coils"/>
    </source>
</evidence>
<accession>A0ABD1QZJ2</accession>
<organism evidence="2 3">
    <name type="scientific">Abeliophyllum distichum</name>
    <dbReference type="NCBI Taxonomy" id="126358"/>
    <lineage>
        <taxon>Eukaryota</taxon>
        <taxon>Viridiplantae</taxon>
        <taxon>Streptophyta</taxon>
        <taxon>Embryophyta</taxon>
        <taxon>Tracheophyta</taxon>
        <taxon>Spermatophyta</taxon>
        <taxon>Magnoliopsida</taxon>
        <taxon>eudicotyledons</taxon>
        <taxon>Gunneridae</taxon>
        <taxon>Pentapetalae</taxon>
        <taxon>asterids</taxon>
        <taxon>lamiids</taxon>
        <taxon>Lamiales</taxon>
        <taxon>Oleaceae</taxon>
        <taxon>Forsythieae</taxon>
        <taxon>Abeliophyllum</taxon>
    </lineage>
</organism>
<sequence>MDETAVATANIDLEAVVAEKDTQLVEAREEVEKVKVERSDAKARIVMAYKDDFENRPEYMELGNHFMTAGGEQLVEWIGKTYLEWEILFSSILLMTFLPQRILQPPKFLRMPSDVRES</sequence>
<keyword evidence="3" id="KW-1185">Reference proteome</keyword>
<dbReference type="Proteomes" id="UP001604336">
    <property type="component" value="Unassembled WGS sequence"/>
</dbReference>
<evidence type="ECO:0000313" key="3">
    <source>
        <dbReference type="Proteomes" id="UP001604336"/>
    </source>
</evidence>
<comment type="caution">
    <text evidence="2">The sequence shown here is derived from an EMBL/GenBank/DDBJ whole genome shotgun (WGS) entry which is preliminary data.</text>
</comment>
<dbReference type="AlphaFoldDB" id="A0ABD1QZJ2"/>
<feature type="coiled-coil region" evidence="1">
    <location>
        <begin position="10"/>
        <end position="44"/>
    </location>
</feature>
<gene>
    <name evidence="2" type="ORF">Adt_33335</name>
</gene>
<keyword evidence="1" id="KW-0175">Coiled coil</keyword>
<proteinExistence type="predicted"/>
<reference evidence="3" key="1">
    <citation type="submission" date="2024-07" db="EMBL/GenBank/DDBJ databases">
        <title>Two chromosome-level genome assemblies of Korean endemic species Abeliophyllum distichum and Forsythia ovata (Oleaceae).</title>
        <authorList>
            <person name="Jang H."/>
        </authorList>
    </citation>
    <scope>NUCLEOTIDE SEQUENCE [LARGE SCALE GENOMIC DNA]</scope>
</reference>
<dbReference type="EMBL" id="JBFOLK010000010">
    <property type="protein sequence ID" value="KAL2480369.1"/>
    <property type="molecule type" value="Genomic_DNA"/>
</dbReference>
<name>A0ABD1QZJ2_9LAMI</name>
<evidence type="ECO:0000313" key="2">
    <source>
        <dbReference type="EMBL" id="KAL2480369.1"/>
    </source>
</evidence>